<name>A0A2U8WLF0_9HYPH</name>
<reference evidence="10 11" key="1">
    <citation type="submission" date="2018-05" db="EMBL/GenBank/DDBJ databases">
        <title>Complete Genome Sequence of Methylobacterium sp. 17Sr1-28.</title>
        <authorList>
            <person name="Srinivasan S."/>
        </authorList>
    </citation>
    <scope>NUCLEOTIDE SEQUENCE [LARGE SCALE GENOMIC DNA]</scope>
    <source>
        <strain evidence="10 11">17Sr1-28</strain>
    </source>
</reference>
<dbReference type="CDD" id="cd00293">
    <property type="entry name" value="USP-like"/>
    <property type="match status" value="1"/>
</dbReference>
<dbReference type="SUPFAM" id="SSF52402">
    <property type="entry name" value="Adenine nucleotide alpha hydrolases-like"/>
    <property type="match status" value="1"/>
</dbReference>
<evidence type="ECO:0000256" key="1">
    <source>
        <dbReference type="ARBA" id="ARBA00004141"/>
    </source>
</evidence>
<dbReference type="Proteomes" id="UP000245444">
    <property type="component" value="Chromosome"/>
</dbReference>
<feature type="transmembrane region" description="Helical" evidence="7">
    <location>
        <begin position="339"/>
        <end position="360"/>
    </location>
</feature>
<sequence length="721" mass="74898">MLALVATAGAAQAAGIGSAGGPSEVVLVVQIVLLLTVGRLLGEAMLRIGQPAVMGQLLAGILLGPSFLGAVWPDAQAWLFPPGRDQKALLDGIAQLGILLLLLMTGMETDLALVRKVRRAALSVSVTGVAVPFACGFTLGWFLPEAMLPHPELRLVTALFLGTALAISSVKIVAMVVREMNFLRRNVGQVIVASAIIDDTIGWVIIAVIFSLAQGGTIDLWAVGRSLAGTLVFLGLSLTVGRRLVFWLIRWANDRLRSEAAVITAILVLMGVLALVTQGIGVHTVLGAFVAGLLVGQSPILTRRIDEQLRGIVTALFAPIFFGLAGLSADLTILRDPRLLLLTLGLIAIASLGKFAGAFAGGRLGGLRTPESLALACGMNARGSTEVIVASIGLGMGALSQDLFTMIVAMALITTLAMPPTLRWALHRLLLKGEEKERLEREAAEERGFVSQLERLLVAADDGPKGRFAARLAGLVAGARGMPVTVVRLGPETDDAILSGTVAQAAEGARQGARDQETGAVEVTELARPEPAAEVVGEEAAKGYDLLIVGIDPTVAPEGGLADAVAGAAERFDGPLAVAAARGAHRADPERAALAVLAVVDGTQAARRGAEIAVTLARGAGAPLTVLFLSEGSGRLAGLRQGDSVALREVLDLAEQAGLQVRTEIRATRTPEREILRQARRGDHDLIVMGVTRRAGEGAAFGPAAEAVLEAADRSVLLLAS</sequence>
<feature type="transmembrane region" description="Helical" evidence="7">
    <location>
        <begin position="53"/>
        <end position="72"/>
    </location>
</feature>
<dbReference type="GO" id="GO:0016020">
    <property type="term" value="C:membrane"/>
    <property type="evidence" value="ECO:0007669"/>
    <property type="project" value="UniProtKB-SubCell"/>
</dbReference>
<evidence type="ECO:0000313" key="11">
    <source>
        <dbReference type="Proteomes" id="UP000245444"/>
    </source>
</evidence>
<dbReference type="EMBL" id="CP029553">
    <property type="protein sequence ID" value="AWN46963.1"/>
    <property type="molecule type" value="Genomic_DNA"/>
</dbReference>
<evidence type="ECO:0000256" key="2">
    <source>
        <dbReference type="ARBA" id="ARBA00022448"/>
    </source>
</evidence>
<keyword evidence="5" id="KW-0406">Ion transport</keyword>
<accession>A0A2U8WLF0</accession>
<comment type="subcellular location">
    <subcellularLocation>
        <location evidence="1">Membrane</location>
        <topology evidence="1">Multi-pass membrane protein</topology>
    </subcellularLocation>
</comment>
<dbReference type="AlphaFoldDB" id="A0A2U8WLF0"/>
<feature type="transmembrane region" description="Helical" evidence="7">
    <location>
        <begin position="155"/>
        <end position="178"/>
    </location>
</feature>
<dbReference type="Gene3D" id="3.40.50.12370">
    <property type="match status" value="1"/>
</dbReference>
<gene>
    <name evidence="10" type="ORF">DK419_12075</name>
</gene>
<dbReference type="PANTHER" id="PTHR32468:SF0">
    <property type="entry name" value="K(+)_H(+) ANTIPORTER 1"/>
    <property type="match status" value="1"/>
</dbReference>
<feature type="transmembrane region" description="Helical" evidence="7">
    <location>
        <begin position="120"/>
        <end position="143"/>
    </location>
</feature>
<keyword evidence="6 7" id="KW-0472">Membrane</keyword>
<evidence type="ECO:0000256" key="5">
    <source>
        <dbReference type="ARBA" id="ARBA00023065"/>
    </source>
</evidence>
<protein>
    <submittedName>
        <fullName evidence="10">Potassium transporter</fullName>
    </submittedName>
</protein>
<feature type="domain" description="Cation/H+ exchanger transmembrane" evidence="9">
    <location>
        <begin position="36"/>
        <end position="426"/>
    </location>
</feature>
<feature type="transmembrane region" description="Helical" evidence="7">
    <location>
        <begin position="92"/>
        <end position="113"/>
    </location>
</feature>
<evidence type="ECO:0000256" key="7">
    <source>
        <dbReference type="SAM" id="Phobius"/>
    </source>
</evidence>
<dbReference type="InterPro" id="IPR006153">
    <property type="entry name" value="Cation/H_exchanger_TM"/>
</dbReference>
<feature type="transmembrane region" description="Helical" evidence="7">
    <location>
        <begin position="309"/>
        <end position="327"/>
    </location>
</feature>
<dbReference type="PANTHER" id="PTHR32468">
    <property type="entry name" value="CATION/H + ANTIPORTER"/>
    <property type="match status" value="1"/>
</dbReference>
<dbReference type="InterPro" id="IPR006016">
    <property type="entry name" value="UspA"/>
</dbReference>
<dbReference type="GO" id="GO:1902600">
    <property type="term" value="P:proton transmembrane transport"/>
    <property type="evidence" value="ECO:0007669"/>
    <property type="project" value="InterPro"/>
</dbReference>
<feature type="domain" description="UspA" evidence="8">
    <location>
        <begin position="596"/>
        <end position="718"/>
    </location>
</feature>
<feature type="transmembrane region" description="Helical" evidence="7">
    <location>
        <begin position="226"/>
        <end position="249"/>
    </location>
</feature>
<dbReference type="Gene3D" id="1.20.1530.20">
    <property type="match status" value="1"/>
</dbReference>
<feature type="transmembrane region" description="Helical" evidence="7">
    <location>
        <begin position="190"/>
        <end position="214"/>
    </location>
</feature>
<dbReference type="Pfam" id="PF00582">
    <property type="entry name" value="Usp"/>
    <property type="match status" value="1"/>
</dbReference>
<evidence type="ECO:0000313" key="10">
    <source>
        <dbReference type="EMBL" id="AWN46963.1"/>
    </source>
</evidence>
<feature type="transmembrane region" description="Helical" evidence="7">
    <location>
        <begin position="25"/>
        <end position="41"/>
    </location>
</feature>
<evidence type="ECO:0000259" key="9">
    <source>
        <dbReference type="Pfam" id="PF00999"/>
    </source>
</evidence>
<evidence type="ECO:0000259" key="8">
    <source>
        <dbReference type="Pfam" id="PF00582"/>
    </source>
</evidence>
<keyword evidence="3 7" id="KW-0812">Transmembrane</keyword>
<evidence type="ECO:0000256" key="6">
    <source>
        <dbReference type="ARBA" id="ARBA00023136"/>
    </source>
</evidence>
<dbReference type="KEGG" id="mtea:DK419_12075"/>
<feature type="transmembrane region" description="Helical" evidence="7">
    <location>
        <begin position="261"/>
        <end position="289"/>
    </location>
</feature>
<dbReference type="OrthoDB" id="9793589at2"/>
<evidence type="ECO:0000256" key="4">
    <source>
        <dbReference type="ARBA" id="ARBA00022989"/>
    </source>
</evidence>
<proteinExistence type="predicted"/>
<keyword evidence="4 7" id="KW-1133">Transmembrane helix</keyword>
<dbReference type="InterPro" id="IPR050794">
    <property type="entry name" value="CPA2_transporter"/>
</dbReference>
<keyword evidence="11" id="KW-1185">Reference proteome</keyword>
<evidence type="ECO:0000256" key="3">
    <source>
        <dbReference type="ARBA" id="ARBA00022692"/>
    </source>
</evidence>
<keyword evidence="2" id="KW-0813">Transport</keyword>
<organism evidence="10 11">
    <name type="scientific">Methylobacterium terrae</name>
    <dbReference type="NCBI Taxonomy" id="2202827"/>
    <lineage>
        <taxon>Bacteria</taxon>
        <taxon>Pseudomonadati</taxon>
        <taxon>Pseudomonadota</taxon>
        <taxon>Alphaproteobacteria</taxon>
        <taxon>Hyphomicrobiales</taxon>
        <taxon>Methylobacteriaceae</taxon>
        <taxon>Methylobacterium</taxon>
    </lineage>
</organism>
<dbReference type="Pfam" id="PF00999">
    <property type="entry name" value="Na_H_Exchanger"/>
    <property type="match status" value="1"/>
</dbReference>
<dbReference type="GO" id="GO:0015297">
    <property type="term" value="F:antiporter activity"/>
    <property type="evidence" value="ECO:0007669"/>
    <property type="project" value="InterPro"/>
</dbReference>
<dbReference type="InterPro" id="IPR038770">
    <property type="entry name" value="Na+/solute_symporter_sf"/>
</dbReference>
<feature type="transmembrane region" description="Helical" evidence="7">
    <location>
        <begin position="403"/>
        <end position="426"/>
    </location>
</feature>